<evidence type="ECO:0000256" key="5">
    <source>
        <dbReference type="ARBA" id="ARBA00022781"/>
    </source>
</evidence>
<sequence length="278" mass="29846">MAALRELRKRLKSVRATGQLAGAMRTVAAAKFSRANAARTAGEPYAALCRELVALAGAPAPEEPTAGAAAGPRCAVLLSSNRGLCGGFNTELLTMFFERYRQADPRPLVIACGRMAAAFCREKGIPVEREFTLSDIPTFAETHALTACLRRLYEDGAVSGVDLYCQRYRNMLRQTPACEPLLPPEAGEEGCAHAGFLFLPDRETVSALLARRGLDEAVFSLALEHAAGAQAATLMAMRNAFDNAEQSALELETTINRRRQAQVTASIIETAADTLENG</sequence>
<comment type="caution">
    <text evidence="10">The sequence shown here is derived from an EMBL/GenBank/DDBJ whole genome shotgun (WGS) entry which is preliminary data.</text>
</comment>
<dbReference type="CDD" id="cd12151">
    <property type="entry name" value="F1-ATPase_gamma"/>
    <property type="match status" value="1"/>
</dbReference>
<comment type="similarity">
    <text evidence="3">Belongs to the ATPase gamma chain family.</text>
</comment>
<gene>
    <name evidence="10" type="ORF">IAD24_02645</name>
</gene>
<protein>
    <submittedName>
        <fullName evidence="10">F0F1 ATP synthase subunit gamma</fullName>
    </submittedName>
</protein>
<evidence type="ECO:0000256" key="1">
    <source>
        <dbReference type="ARBA" id="ARBA00003456"/>
    </source>
</evidence>
<dbReference type="InterPro" id="IPR035968">
    <property type="entry name" value="ATP_synth_F1_ATPase_gsu"/>
</dbReference>
<comment type="function">
    <text evidence="1">Produces ATP from ADP in the presence of a proton gradient across the membrane. The gamma chain is believed to be important in regulating ATPase activity and the flow of protons through the CF(0) complex.</text>
</comment>
<evidence type="ECO:0000256" key="8">
    <source>
        <dbReference type="ARBA" id="ARBA00023196"/>
    </source>
</evidence>
<dbReference type="SUPFAM" id="SSF52943">
    <property type="entry name" value="ATP synthase (F1-ATPase), gamma subunit"/>
    <property type="match status" value="1"/>
</dbReference>
<keyword evidence="9" id="KW-0066">ATP synthesis</keyword>
<dbReference type="AlphaFoldDB" id="A0A9D1N2P8"/>
<keyword evidence="6" id="KW-0406">Ion transport</keyword>
<dbReference type="Proteomes" id="UP000824128">
    <property type="component" value="Unassembled WGS sequence"/>
</dbReference>
<dbReference type="PANTHER" id="PTHR11693:SF22">
    <property type="entry name" value="ATP SYNTHASE SUBUNIT GAMMA, MITOCHONDRIAL"/>
    <property type="match status" value="1"/>
</dbReference>
<dbReference type="PANTHER" id="PTHR11693">
    <property type="entry name" value="ATP SYNTHASE GAMMA CHAIN"/>
    <property type="match status" value="1"/>
</dbReference>
<evidence type="ECO:0000256" key="7">
    <source>
        <dbReference type="ARBA" id="ARBA00023136"/>
    </source>
</evidence>
<keyword evidence="5" id="KW-0375">Hydrogen ion transport</keyword>
<reference evidence="10" key="1">
    <citation type="submission" date="2020-10" db="EMBL/GenBank/DDBJ databases">
        <authorList>
            <person name="Gilroy R."/>
        </authorList>
    </citation>
    <scope>NUCLEOTIDE SEQUENCE</scope>
    <source>
        <strain evidence="10">ChiGjej2B2-16831</strain>
    </source>
</reference>
<evidence type="ECO:0000313" key="10">
    <source>
        <dbReference type="EMBL" id="HIU94037.1"/>
    </source>
</evidence>
<keyword evidence="4" id="KW-0813">Transport</keyword>
<keyword evidence="8" id="KW-0139">CF(1)</keyword>
<evidence type="ECO:0000256" key="9">
    <source>
        <dbReference type="ARBA" id="ARBA00023310"/>
    </source>
</evidence>
<dbReference type="GO" id="GO:0045259">
    <property type="term" value="C:proton-transporting ATP synthase complex"/>
    <property type="evidence" value="ECO:0007669"/>
    <property type="project" value="UniProtKB-KW"/>
</dbReference>
<dbReference type="GO" id="GO:0046933">
    <property type="term" value="F:proton-transporting ATP synthase activity, rotational mechanism"/>
    <property type="evidence" value="ECO:0007669"/>
    <property type="project" value="InterPro"/>
</dbReference>
<dbReference type="PRINTS" id="PR00126">
    <property type="entry name" value="ATPASEGAMMA"/>
</dbReference>
<dbReference type="EMBL" id="DVNZ01000085">
    <property type="protein sequence ID" value="HIU94037.1"/>
    <property type="molecule type" value="Genomic_DNA"/>
</dbReference>
<keyword evidence="7" id="KW-0472">Membrane</keyword>
<dbReference type="Gene3D" id="1.10.287.80">
    <property type="entry name" value="ATP synthase, gamma subunit, helix hairpin domain"/>
    <property type="match status" value="1"/>
</dbReference>
<dbReference type="Gene3D" id="3.40.1380.10">
    <property type="match status" value="1"/>
</dbReference>
<dbReference type="Pfam" id="PF00231">
    <property type="entry name" value="ATP-synt"/>
    <property type="match status" value="1"/>
</dbReference>
<evidence type="ECO:0000313" key="11">
    <source>
        <dbReference type="Proteomes" id="UP000824128"/>
    </source>
</evidence>
<reference evidence="10" key="2">
    <citation type="journal article" date="2021" name="PeerJ">
        <title>Extensive microbial diversity within the chicken gut microbiome revealed by metagenomics and culture.</title>
        <authorList>
            <person name="Gilroy R."/>
            <person name="Ravi A."/>
            <person name="Getino M."/>
            <person name="Pursley I."/>
            <person name="Horton D.L."/>
            <person name="Alikhan N.F."/>
            <person name="Baker D."/>
            <person name="Gharbi K."/>
            <person name="Hall N."/>
            <person name="Watson M."/>
            <person name="Adriaenssens E.M."/>
            <person name="Foster-Nyarko E."/>
            <person name="Jarju S."/>
            <person name="Secka A."/>
            <person name="Antonio M."/>
            <person name="Oren A."/>
            <person name="Chaudhuri R.R."/>
            <person name="La Ragione R."/>
            <person name="Hildebrand F."/>
            <person name="Pallen M.J."/>
        </authorList>
    </citation>
    <scope>NUCLEOTIDE SEQUENCE</scope>
    <source>
        <strain evidence="10">ChiGjej2B2-16831</strain>
    </source>
</reference>
<evidence type="ECO:0000256" key="6">
    <source>
        <dbReference type="ARBA" id="ARBA00023065"/>
    </source>
</evidence>
<proteinExistence type="inferred from homology"/>
<dbReference type="InterPro" id="IPR000131">
    <property type="entry name" value="ATP_synth_F1_gsu"/>
</dbReference>
<accession>A0A9D1N2P8</accession>
<evidence type="ECO:0000256" key="4">
    <source>
        <dbReference type="ARBA" id="ARBA00022448"/>
    </source>
</evidence>
<comment type="subcellular location">
    <subcellularLocation>
        <location evidence="2">Membrane</location>
        <topology evidence="2">Peripheral membrane protein</topology>
    </subcellularLocation>
</comment>
<organism evidence="10 11">
    <name type="scientific">Candidatus Aphodomorpha intestinavium</name>
    <dbReference type="NCBI Taxonomy" id="2840672"/>
    <lineage>
        <taxon>Bacteria</taxon>
        <taxon>Bacillati</taxon>
        <taxon>Bacillota</taxon>
        <taxon>Clostridia</taxon>
        <taxon>Eubacteriales</taxon>
        <taxon>Candidatus Aphodomorpha</taxon>
    </lineage>
</organism>
<name>A0A9D1N2P8_9FIRM</name>
<evidence type="ECO:0000256" key="2">
    <source>
        <dbReference type="ARBA" id="ARBA00004170"/>
    </source>
</evidence>
<evidence type="ECO:0000256" key="3">
    <source>
        <dbReference type="ARBA" id="ARBA00007681"/>
    </source>
</evidence>